<gene>
    <name evidence="1" type="ORF">METZ01_LOCUS516753</name>
</gene>
<feature type="non-terminal residue" evidence="1">
    <location>
        <position position="67"/>
    </location>
</feature>
<protein>
    <submittedName>
        <fullName evidence="1">Uncharacterized protein</fullName>
    </submittedName>
</protein>
<sequence length="67" mass="7369">MDAQGIRKGLTDRTAPIVVSLSNHLAGYLDGRLEPNLALKWFAVKRSRCCHPTGWVFPPGSKSGFGW</sequence>
<evidence type="ECO:0000313" key="1">
    <source>
        <dbReference type="EMBL" id="SVE63899.1"/>
    </source>
</evidence>
<name>A0A383F4L4_9ZZZZ</name>
<reference evidence="1" key="1">
    <citation type="submission" date="2018-05" db="EMBL/GenBank/DDBJ databases">
        <authorList>
            <person name="Lanie J.A."/>
            <person name="Ng W.-L."/>
            <person name="Kazmierczak K.M."/>
            <person name="Andrzejewski T.M."/>
            <person name="Davidsen T.M."/>
            <person name="Wayne K.J."/>
            <person name="Tettelin H."/>
            <person name="Glass J.I."/>
            <person name="Rusch D."/>
            <person name="Podicherti R."/>
            <person name="Tsui H.-C.T."/>
            <person name="Winkler M.E."/>
        </authorList>
    </citation>
    <scope>NUCLEOTIDE SEQUENCE</scope>
</reference>
<dbReference type="EMBL" id="UINC01231389">
    <property type="protein sequence ID" value="SVE63899.1"/>
    <property type="molecule type" value="Genomic_DNA"/>
</dbReference>
<dbReference type="AlphaFoldDB" id="A0A383F4L4"/>
<proteinExistence type="predicted"/>
<accession>A0A383F4L4</accession>
<organism evidence="1">
    <name type="scientific">marine metagenome</name>
    <dbReference type="NCBI Taxonomy" id="408172"/>
    <lineage>
        <taxon>unclassified sequences</taxon>
        <taxon>metagenomes</taxon>
        <taxon>ecological metagenomes</taxon>
    </lineage>
</organism>